<dbReference type="AlphaFoldDB" id="A0A381X6K7"/>
<reference evidence="1" key="1">
    <citation type="submission" date="2018-05" db="EMBL/GenBank/DDBJ databases">
        <authorList>
            <person name="Lanie J.A."/>
            <person name="Ng W.-L."/>
            <person name="Kazmierczak K.M."/>
            <person name="Andrzejewski T.M."/>
            <person name="Davidsen T.M."/>
            <person name="Wayne K.J."/>
            <person name="Tettelin H."/>
            <person name="Glass J.I."/>
            <person name="Rusch D."/>
            <person name="Podicherti R."/>
            <person name="Tsui H.-C.T."/>
            <person name="Winkler M.E."/>
        </authorList>
    </citation>
    <scope>NUCLEOTIDE SEQUENCE</scope>
</reference>
<accession>A0A381X6K7</accession>
<name>A0A381X6K7_9ZZZZ</name>
<evidence type="ECO:0000313" key="1">
    <source>
        <dbReference type="EMBL" id="SVA60141.1"/>
    </source>
</evidence>
<dbReference type="EMBL" id="UINC01014034">
    <property type="protein sequence ID" value="SVA60141.1"/>
    <property type="molecule type" value="Genomic_DNA"/>
</dbReference>
<gene>
    <name evidence="1" type="ORF">METZ01_LOCUS112995</name>
</gene>
<sequence length="294" mass="32057">MDSRDPQEMDPGIRVIQAIDTETDTTLGSLISWGNHPETLWSGNLLISSDFPHYIRESVENGIQKDKTALAEGIGGTAVYISSSLGGLMTTRPSFSIPDPFTGELLTGATFEKAQAQGQQVGLLILRALQADDAVEIEKGNIRLLAKTISIPLANYKFKLGFALGVINHGITEWMKVRTEVSAFQIGPASFITVPGEIYPEIVNGGVVSPPGQDFEISPLEVPPLRSFMPGEFKFVLGLANDEIGYIIPKSEWDEKPPYLYNDDDSPYGEENAVGPEAGPIVYGELRKLLENFK</sequence>
<proteinExistence type="predicted"/>
<protein>
    <submittedName>
        <fullName evidence="1">Uncharacterized protein</fullName>
    </submittedName>
</protein>
<organism evidence="1">
    <name type="scientific">marine metagenome</name>
    <dbReference type="NCBI Taxonomy" id="408172"/>
    <lineage>
        <taxon>unclassified sequences</taxon>
        <taxon>metagenomes</taxon>
        <taxon>ecological metagenomes</taxon>
    </lineage>
</organism>